<dbReference type="InterPro" id="IPR000182">
    <property type="entry name" value="GNAT_dom"/>
</dbReference>
<organism evidence="2 3">
    <name type="scientific">Providencia stuartii (strain MRSN 2154)</name>
    <dbReference type="NCBI Taxonomy" id="1157951"/>
    <lineage>
        <taxon>Bacteria</taxon>
        <taxon>Pseudomonadati</taxon>
        <taxon>Pseudomonadota</taxon>
        <taxon>Gammaproteobacteria</taxon>
        <taxon>Enterobacterales</taxon>
        <taxon>Morganellaceae</taxon>
        <taxon>Providencia</taxon>
    </lineage>
</organism>
<evidence type="ECO:0000313" key="2">
    <source>
        <dbReference type="EMBL" id="AFH95652.1"/>
    </source>
</evidence>
<dbReference type="RefSeq" id="WP_004919069.1">
    <property type="nucleotide sequence ID" value="NC_017731.1"/>
</dbReference>
<dbReference type="EMBL" id="CP003488">
    <property type="protein sequence ID" value="AFH95652.1"/>
    <property type="molecule type" value="Genomic_DNA"/>
</dbReference>
<evidence type="ECO:0000259" key="1">
    <source>
        <dbReference type="PROSITE" id="PS51186"/>
    </source>
</evidence>
<dbReference type="Proteomes" id="UP000005012">
    <property type="component" value="Chromosome"/>
</dbReference>
<accession>A0A140NUM9</accession>
<protein>
    <submittedName>
        <fullName evidence="2">Acetyltransferase</fullName>
    </submittedName>
</protein>
<evidence type="ECO:0000313" key="3">
    <source>
        <dbReference type="Proteomes" id="UP000005012"/>
    </source>
</evidence>
<dbReference type="KEGG" id="psi:S70_19280"/>
<sequence>MSIQSVATVGGLEQQLDWLLIDCVNSGASIGFIAPITQVEARNYWQTVDQGLQTGERLLLVKLVDKQLAGAIQLSFCAKANGRHRAEVEKLMVHTAFRQQGIAKQLLLAVEQVALSHQRTLLVLDTRTGDVAAHLYRQQDYIEVGEIPHFVSNAQQEFESTTIFYKHLSVNVSS</sequence>
<reference evidence="3" key="2">
    <citation type="submission" date="2012-04" db="EMBL/GenBank/DDBJ databases">
        <title>Complete genome sequence of Providencia stuartii clinical isolate MRSN 2154.</title>
        <authorList>
            <person name="Clifford R.J."/>
            <person name="Hang J."/>
            <person name="Riley M.C."/>
            <person name="Onmus-Leone F."/>
            <person name="Kuschner R.A."/>
            <person name="Lesho E.P."/>
            <person name="Waterman P.E."/>
        </authorList>
    </citation>
    <scope>NUCLEOTIDE SEQUENCE [LARGE SCALE GENOMIC DNA]</scope>
    <source>
        <strain evidence="3">MRSN 2154</strain>
    </source>
</reference>
<proteinExistence type="predicted"/>
<feature type="domain" description="N-acetyltransferase" evidence="1">
    <location>
        <begin position="19"/>
        <end position="169"/>
    </location>
</feature>
<name>A0A140NUM9_PROSM</name>
<dbReference type="Pfam" id="PF00583">
    <property type="entry name" value="Acetyltransf_1"/>
    <property type="match status" value="1"/>
</dbReference>
<dbReference type="GO" id="GO:0016747">
    <property type="term" value="F:acyltransferase activity, transferring groups other than amino-acyl groups"/>
    <property type="evidence" value="ECO:0007669"/>
    <property type="project" value="InterPro"/>
</dbReference>
<dbReference type="PATRIC" id="fig|1157951.4.peg.3874"/>
<dbReference type="OrthoDB" id="3389160at2"/>
<dbReference type="Gene3D" id="3.40.630.30">
    <property type="match status" value="1"/>
</dbReference>
<dbReference type="AlphaFoldDB" id="A0A140NUM9"/>
<gene>
    <name evidence="2" type="ordered locus">S70_19280</name>
</gene>
<dbReference type="SUPFAM" id="SSF55729">
    <property type="entry name" value="Acyl-CoA N-acyltransferases (Nat)"/>
    <property type="match status" value="1"/>
</dbReference>
<reference evidence="2 3" key="1">
    <citation type="journal article" date="2012" name="J. Bacteriol.">
        <title>Complete Genome Sequence of Providencia stuartii Clinical Isolate MRSN 2154.</title>
        <authorList>
            <person name="Clifford R.J."/>
            <person name="Hang J."/>
            <person name="Riley M.C."/>
            <person name="Onmus-Leone F."/>
            <person name="Kuschner R.A."/>
            <person name="Lesho E.P."/>
            <person name="Waterman P.E."/>
        </authorList>
    </citation>
    <scope>NUCLEOTIDE SEQUENCE [LARGE SCALE GENOMIC DNA]</scope>
    <source>
        <strain evidence="2 3">MRSN 2154</strain>
    </source>
</reference>
<dbReference type="HOGENOM" id="CLU_077728_1_1_6"/>
<dbReference type="PROSITE" id="PS51186">
    <property type="entry name" value="GNAT"/>
    <property type="match status" value="1"/>
</dbReference>
<dbReference type="GeneID" id="93519621"/>
<dbReference type="CDD" id="cd04301">
    <property type="entry name" value="NAT_SF"/>
    <property type="match status" value="1"/>
</dbReference>
<dbReference type="InterPro" id="IPR016181">
    <property type="entry name" value="Acyl_CoA_acyltransferase"/>
</dbReference>